<dbReference type="AlphaFoldDB" id="A0AAX4JQT1"/>
<evidence type="ECO:0000256" key="2">
    <source>
        <dbReference type="SAM" id="SignalP"/>
    </source>
</evidence>
<feature type="chain" id="PRO_5043478179" description="Extracellular membrane protein CFEM domain-containing protein" evidence="2">
    <location>
        <begin position="21"/>
        <end position="513"/>
    </location>
</feature>
<evidence type="ECO:0000313" key="3">
    <source>
        <dbReference type="EMBL" id="WWC87228.1"/>
    </source>
</evidence>
<feature type="region of interest" description="Disordered" evidence="1">
    <location>
        <begin position="66"/>
        <end position="88"/>
    </location>
</feature>
<name>A0AAX4JQT1_9TREE</name>
<feature type="signal peptide" evidence="2">
    <location>
        <begin position="1"/>
        <end position="20"/>
    </location>
</feature>
<dbReference type="RefSeq" id="XP_066073991.1">
    <property type="nucleotide sequence ID" value="XM_066217894.1"/>
</dbReference>
<dbReference type="EMBL" id="CP144099">
    <property type="protein sequence ID" value="WWC87228.1"/>
    <property type="molecule type" value="Genomic_DNA"/>
</dbReference>
<evidence type="ECO:0008006" key="5">
    <source>
        <dbReference type="Google" id="ProtNLM"/>
    </source>
</evidence>
<dbReference type="Proteomes" id="UP001355207">
    <property type="component" value="Chromosome 2"/>
</dbReference>
<gene>
    <name evidence="3" type="ORF">L201_002116</name>
</gene>
<reference evidence="3 4" key="1">
    <citation type="submission" date="2024-01" db="EMBL/GenBank/DDBJ databases">
        <title>Comparative genomics of Cryptococcus and Kwoniella reveals pathogenesis evolution and contrasting modes of karyotype evolution via chromosome fusion or intercentromeric recombination.</title>
        <authorList>
            <person name="Coelho M.A."/>
            <person name="David-Palma M."/>
            <person name="Shea T."/>
            <person name="Bowers K."/>
            <person name="McGinley-Smith S."/>
            <person name="Mohammad A.W."/>
            <person name="Gnirke A."/>
            <person name="Yurkov A.M."/>
            <person name="Nowrousian M."/>
            <person name="Sun S."/>
            <person name="Cuomo C.A."/>
            <person name="Heitman J."/>
        </authorList>
    </citation>
    <scope>NUCLEOTIDE SEQUENCE [LARGE SCALE GENOMIC DNA]</scope>
    <source>
        <strain evidence="3 4">CBS 6074</strain>
    </source>
</reference>
<sequence length="513" mass="54267">MLTPVKIISAIILSTHIVNAYQTIRTPPKTVSARSTPDASVDIASSDIASYSPTISTIIPDAANKQPTSALAHEENPISTEHQAEDECEDTNSTNSILPVASTINKIAQNSCNLPNSSDHTENGFCDSAGGGCYNYIESFKFCEDDQCFCSLSYQAQLCAQCISTQDIIHEYNLYIAACFINGYIKPTQTLTVECQDTSQTYDVLTDMLAKELETATLKATRTRTRIATATVTQNPSDTNTDEEGETGDSMGKVALRIPNNEGNSSNGSNISGTVNELPSGIITVTTTDQDGQPTSVITYIGPTAQPSYEATSPTDPSTIVQPGSGENASSTAALDSAHTFFSSTADPTCENDCQDWLYLAETCTNDSCICTTDTMASAKACSSCVLSSNSNVQMNAYNGFQQGCIDVSATSNAAATDDPSSGENLSSREARPTPTQTLSGSPSNDPDEDDSSATRAVKTRVAEQAMGIQTIMADDPAKSDWAIRTTHSCLGGFGGISWTVFGLLSGMLITIL</sequence>
<evidence type="ECO:0000256" key="1">
    <source>
        <dbReference type="SAM" id="MobiDB-lite"/>
    </source>
</evidence>
<evidence type="ECO:0000313" key="4">
    <source>
        <dbReference type="Proteomes" id="UP001355207"/>
    </source>
</evidence>
<feature type="compositionally biased region" description="Low complexity" evidence="1">
    <location>
        <begin position="260"/>
        <end position="273"/>
    </location>
</feature>
<feature type="region of interest" description="Disordered" evidence="1">
    <location>
        <begin position="305"/>
        <end position="331"/>
    </location>
</feature>
<accession>A0AAX4JQT1</accession>
<feature type="region of interest" description="Disordered" evidence="1">
    <location>
        <begin position="228"/>
        <end position="275"/>
    </location>
</feature>
<feature type="compositionally biased region" description="Polar residues" evidence="1">
    <location>
        <begin position="413"/>
        <end position="426"/>
    </location>
</feature>
<keyword evidence="2" id="KW-0732">Signal</keyword>
<protein>
    <recommendedName>
        <fullName evidence="5">Extracellular membrane protein CFEM domain-containing protein</fullName>
    </recommendedName>
</protein>
<feature type="region of interest" description="Disordered" evidence="1">
    <location>
        <begin position="413"/>
        <end position="456"/>
    </location>
</feature>
<proteinExistence type="predicted"/>
<organism evidence="3 4">
    <name type="scientific">Kwoniella dendrophila CBS 6074</name>
    <dbReference type="NCBI Taxonomy" id="1295534"/>
    <lineage>
        <taxon>Eukaryota</taxon>
        <taxon>Fungi</taxon>
        <taxon>Dikarya</taxon>
        <taxon>Basidiomycota</taxon>
        <taxon>Agaricomycotina</taxon>
        <taxon>Tremellomycetes</taxon>
        <taxon>Tremellales</taxon>
        <taxon>Cryptococcaceae</taxon>
        <taxon>Kwoniella</taxon>
    </lineage>
</organism>
<dbReference type="GeneID" id="91092788"/>
<keyword evidence="4" id="KW-1185">Reference proteome</keyword>